<accession>A0ACC3SBC7</accession>
<evidence type="ECO:0000313" key="1">
    <source>
        <dbReference type="EMBL" id="KAK8206502.1"/>
    </source>
</evidence>
<comment type="caution">
    <text evidence="1">The sequence shown here is derived from an EMBL/GenBank/DDBJ whole genome shotgun (WGS) entry which is preliminary data.</text>
</comment>
<protein>
    <submittedName>
        <fullName evidence="1">Uncharacterized protein</fullName>
    </submittedName>
</protein>
<gene>
    <name evidence="1" type="ORF">M8818_004335</name>
</gene>
<sequence length="130" mass="14159">MGKGSTESLCDVFVRSSGPYTLYAEGRVLAIWLVLALCHMPGSTSQPALTSRSRAATHVALALTCHDTPCPIAFRRTRHGKLVTVARLANNHTQHPNFLSNADCSFAVPHVSTPRSAESTRNPLVDMEFR</sequence>
<reference evidence="1" key="1">
    <citation type="submission" date="2024-02" db="EMBL/GenBank/DDBJ databases">
        <title>Metagenome Assembled Genome of Zalaria obscura JY119.</title>
        <authorList>
            <person name="Vighnesh L."/>
            <person name="Jagadeeshwari U."/>
            <person name="Venkata Ramana C."/>
            <person name="Sasikala C."/>
        </authorList>
    </citation>
    <scope>NUCLEOTIDE SEQUENCE</scope>
    <source>
        <strain evidence="1">JY119</strain>
    </source>
</reference>
<proteinExistence type="predicted"/>
<dbReference type="EMBL" id="JAMKPW020000022">
    <property type="protein sequence ID" value="KAK8206502.1"/>
    <property type="molecule type" value="Genomic_DNA"/>
</dbReference>
<name>A0ACC3SBC7_9PEZI</name>
<evidence type="ECO:0000313" key="2">
    <source>
        <dbReference type="Proteomes" id="UP001320706"/>
    </source>
</evidence>
<organism evidence="1 2">
    <name type="scientific">Zalaria obscura</name>
    <dbReference type="NCBI Taxonomy" id="2024903"/>
    <lineage>
        <taxon>Eukaryota</taxon>
        <taxon>Fungi</taxon>
        <taxon>Dikarya</taxon>
        <taxon>Ascomycota</taxon>
        <taxon>Pezizomycotina</taxon>
        <taxon>Dothideomycetes</taxon>
        <taxon>Dothideomycetidae</taxon>
        <taxon>Dothideales</taxon>
        <taxon>Zalariaceae</taxon>
        <taxon>Zalaria</taxon>
    </lineage>
</organism>
<keyword evidence="2" id="KW-1185">Reference proteome</keyword>
<dbReference type="Proteomes" id="UP001320706">
    <property type="component" value="Unassembled WGS sequence"/>
</dbReference>